<comment type="subcellular location">
    <subcellularLocation>
        <location evidence="2">Cell membrane</location>
        <topology evidence="2">Multi-pass membrane protein</topology>
    </subcellularLocation>
</comment>
<keyword evidence="11 14" id="KW-1133">Transmembrane helix</keyword>
<sequence>MKKEPLTLRTQTMLLSASIVLVALLLFGLFSACQQASLTREQLADKVRISASHLQDHPVVVSALEADETTDELIRLTEAIREENEFLYIVVMDTDQKRYTHPVEDRIGEPFVGGDADLVFEGESYISEAVGFLGPSVRAFEPVYSQTDVLIGAVSVGISTDAINEAEAQAILTSLAGASGSLLIGMIGAYFLSNRIKKQLHGLEPQQIARLVNEREAILEAAGEGVIAINEEGKIIAINGAATTFLKATNHENSVEGKKINEVWPELKLEDVMEQREGSYDVVYQRSDLEAVVTKVPIFYQDLCIGALATFREKNQLDDIMKRLSGVETYAKSLRSETHEFMNKLHIISAMVETESYSELQDYIENLSLRYQQKKNSQLPEEVGKLVSDKSLAQFLARKTSVLEEQGINVLFQSGTPWPKLSSELIDAWITIIGNTMDNAAEASLNHRETYIIVTIKQVGGVLRYVIEDNGKGFSPTQERQSTKKGDHGYGLENVRKEVSRFRGTIDLLSREGKGTIITIHIPLGT</sequence>
<feature type="transmembrane region" description="Helical" evidence="14">
    <location>
        <begin position="170"/>
        <end position="192"/>
    </location>
</feature>
<dbReference type="SUPFAM" id="SSF55890">
    <property type="entry name" value="Sporulation response regulatory protein Spo0B"/>
    <property type="match status" value="1"/>
</dbReference>
<evidence type="ECO:0000256" key="11">
    <source>
        <dbReference type="ARBA" id="ARBA00022989"/>
    </source>
</evidence>
<dbReference type="Pfam" id="PF00989">
    <property type="entry name" value="PAS"/>
    <property type="match status" value="1"/>
</dbReference>
<dbReference type="InterPro" id="IPR033463">
    <property type="entry name" value="sCache_3"/>
</dbReference>
<dbReference type="InterPro" id="IPR013767">
    <property type="entry name" value="PAS_fold"/>
</dbReference>
<comment type="catalytic activity">
    <reaction evidence="1">
        <text>ATP + protein L-histidine = ADP + protein N-phospho-L-histidine.</text>
        <dbReference type="EC" id="2.7.13.3"/>
    </reaction>
</comment>
<evidence type="ECO:0000256" key="3">
    <source>
        <dbReference type="ARBA" id="ARBA00012438"/>
    </source>
</evidence>
<evidence type="ECO:0000256" key="14">
    <source>
        <dbReference type="SAM" id="Phobius"/>
    </source>
</evidence>
<dbReference type="Proteomes" id="UP000027142">
    <property type="component" value="Chromosome"/>
</dbReference>
<dbReference type="KEGG" id="ble:BleG1_3888"/>
<evidence type="ECO:0000256" key="12">
    <source>
        <dbReference type="ARBA" id="ARBA00023012"/>
    </source>
</evidence>
<dbReference type="InterPro" id="IPR050351">
    <property type="entry name" value="BphY/WalK/GraS-like"/>
</dbReference>
<keyword evidence="5" id="KW-0597">Phosphoprotein</keyword>
<name>A0A060M335_9BACI</name>
<dbReference type="PANTHER" id="PTHR42878">
    <property type="entry name" value="TWO-COMPONENT HISTIDINE KINASE"/>
    <property type="match status" value="1"/>
</dbReference>
<dbReference type="GO" id="GO:0005886">
    <property type="term" value="C:plasma membrane"/>
    <property type="evidence" value="ECO:0007669"/>
    <property type="project" value="UniProtKB-SubCell"/>
</dbReference>
<dbReference type="AlphaFoldDB" id="A0A060M335"/>
<organism evidence="16 17">
    <name type="scientific">Shouchella lehensis G1</name>
    <dbReference type="NCBI Taxonomy" id="1246626"/>
    <lineage>
        <taxon>Bacteria</taxon>
        <taxon>Bacillati</taxon>
        <taxon>Bacillota</taxon>
        <taxon>Bacilli</taxon>
        <taxon>Bacillales</taxon>
        <taxon>Bacillaceae</taxon>
        <taxon>Shouchella</taxon>
    </lineage>
</organism>
<evidence type="ECO:0000256" key="1">
    <source>
        <dbReference type="ARBA" id="ARBA00000085"/>
    </source>
</evidence>
<dbReference type="InterPro" id="IPR036890">
    <property type="entry name" value="HATPase_C_sf"/>
</dbReference>
<keyword evidence="8" id="KW-0547">Nucleotide-binding</keyword>
<dbReference type="Gene3D" id="3.30.565.10">
    <property type="entry name" value="Histidine kinase-like ATPase, C-terminal domain"/>
    <property type="match status" value="1"/>
</dbReference>
<dbReference type="PROSITE" id="PS50109">
    <property type="entry name" value="HIS_KIN"/>
    <property type="match status" value="1"/>
</dbReference>
<dbReference type="GO" id="GO:0006355">
    <property type="term" value="P:regulation of DNA-templated transcription"/>
    <property type="evidence" value="ECO:0007669"/>
    <property type="project" value="InterPro"/>
</dbReference>
<evidence type="ECO:0000256" key="6">
    <source>
        <dbReference type="ARBA" id="ARBA00022679"/>
    </source>
</evidence>
<proteinExistence type="predicted"/>
<dbReference type="InterPro" id="IPR004358">
    <property type="entry name" value="Sig_transdc_His_kin-like_C"/>
</dbReference>
<dbReference type="OrthoDB" id="9792686at2"/>
<reference evidence="16 17" key="1">
    <citation type="journal article" date="2014" name="Gene">
        <title>A comparative genomic analysis of the alkalitolerant soil bacterium Bacillus lehensis G1.</title>
        <authorList>
            <person name="Noor Y.M."/>
            <person name="Samsulrizal N.H."/>
            <person name="Jema'on N.A."/>
            <person name="Low K.O."/>
            <person name="Ramli A.N."/>
            <person name="Alias N.I."/>
            <person name="Damis S.I."/>
            <person name="Fuzi S.F."/>
            <person name="Isa M.N."/>
            <person name="Murad A.M."/>
            <person name="Raih M.F."/>
            <person name="Bakar F.D."/>
            <person name="Najimudin N."/>
            <person name="Mahadi N.M."/>
            <person name="Illias R.M."/>
        </authorList>
    </citation>
    <scope>NUCLEOTIDE SEQUENCE [LARGE SCALE GENOMIC DNA]</scope>
    <source>
        <strain evidence="16 17">G1</strain>
    </source>
</reference>
<evidence type="ECO:0000259" key="15">
    <source>
        <dbReference type="PROSITE" id="PS50109"/>
    </source>
</evidence>
<dbReference type="SUPFAM" id="SSF103190">
    <property type="entry name" value="Sensory domain-like"/>
    <property type="match status" value="1"/>
</dbReference>
<dbReference type="RefSeq" id="WP_038484486.1">
    <property type="nucleotide sequence ID" value="NZ_CP003923.1"/>
</dbReference>
<keyword evidence="17" id="KW-1185">Reference proteome</keyword>
<dbReference type="PATRIC" id="fig|1246626.3.peg.3885"/>
<dbReference type="Gene3D" id="1.10.287.130">
    <property type="match status" value="1"/>
</dbReference>
<dbReference type="eggNOG" id="COG3290">
    <property type="taxonomic scope" value="Bacteria"/>
</dbReference>
<dbReference type="HOGENOM" id="CLU_020211_11_2_9"/>
<keyword evidence="7 14" id="KW-0812">Transmembrane</keyword>
<dbReference type="Pfam" id="PF17203">
    <property type="entry name" value="sCache_3_2"/>
    <property type="match status" value="1"/>
</dbReference>
<accession>A0A060M335</accession>
<protein>
    <recommendedName>
        <fullName evidence="3">histidine kinase</fullName>
        <ecNumber evidence="3">2.7.13.3</ecNumber>
    </recommendedName>
</protein>
<feature type="domain" description="Histidine kinase" evidence="15">
    <location>
        <begin position="432"/>
        <end position="526"/>
    </location>
</feature>
<dbReference type="PANTHER" id="PTHR42878:SF7">
    <property type="entry name" value="SENSOR HISTIDINE KINASE GLRK"/>
    <property type="match status" value="1"/>
</dbReference>
<dbReference type="SUPFAM" id="SSF55874">
    <property type="entry name" value="ATPase domain of HSP90 chaperone/DNA topoisomerase II/histidine kinase"/>
    <property type="match status" value="1"/>
</dbReference>
<dbReference type="InterPro" id="IPR005467">
    <property type="entry name" value="His_kinase_dom"/>
</dbReference>
<evidence type="ECO:0000313" key="17">
    <source>
        <dbReference type="Proteomes" id="UP000027142"/>
    </source>
</evidence>
<evidence type="ECO:0000256" key="8">
    <source>
        <dbReference type="ARBA" id="ARBA00022741"/>
    </source>
</evidence>
<dbReference type="Pfam" id="PF02518">
    <property type="entry name" value="HATPase_c"/>
    <property type="match status" value="1"/>
</dbReference>
<dbReference type="Gene3D" id="3.30.450.20">
    <property type="entry name" value="PAS domain"/>
    <property type="match status" value="2"/>
</dbReference>
<keyword evidence="10" id="KW-0067">ATP-binding</keyword>
<keyword evidence="12" id="KW-0902">Two-component regulatory system</keyword>
<evidence type="ECO:0000256" key="2">
    <source>
        <dbReference type="ARBA" id="ARBA00004651"/>
    </source>
</evidence>
<dbReference type="InterPro" id="IPR016120">
    <property type="entry name" value="Sig_transdc_His_kin_SpoOB"/>
</dbReference>
<evidence type="ECO:0000256" key="13">
    <source>
        <dbReference type="ARBA" id="ARBA00023136"/>
    </source>
</evidence>
<dbReference type="GO" id="GO:0030295">
    <property type="term" value="F:protein kinase activator activity"/>
    <property type="evidence" value="ECO:0007669"/>
    <property type="project" value="TreeGrafter"/>
</dbReference>
<keyword evidence="9 16" id="KW-0418">Kinase</keyword>
<dbReference type="PRINTS" id="PR00344">
    <property type="entry name" value="BCTRLSENSOR"/>
</dbReference>
<keyword evidence="6" id="KW-0808">Transferase</keyword>
<evidence type="ECO:0000256" key="9">
    <source>
        <dbReference type="ARBA" id="ARBA00022777"/>
    </source>
</evidence>
<evidence type="ECO:0000256" key="7">
    <source>
        <dbReference type="ARBA" id="ARBA00022692"/>
    </source>
</evidence>
<dbReference type="InterPro" id="IPR035965">
    <property type="entry name" value="PAS-like_dom_sf"/>
</dbReference>
<dbReference type="SUPFAM" id="SSF55785">
    <property type="entry name" value="PYP-like sensor domain (PAS domain)"/>
    <property type="match status" value="1"/>
</dbReference>
<gene>
    <name evidence="16" type="ORF">BleG1_3888</name>
</gene>
<dbReference type="GO" id="GO:0005524">
    <property type="term" value="F:ATP binding"/>
    <property type="evidence" value="ECO:0007669"/>
    <property type="project" value="UniProtKB-KW"/>
</dbReference>
<dbReference type="InterPro" id="IPR029151">
    <property type="entry name" value="Sensor-like_sf"/>
</dbReference>
<dbReference type="EMBL" id="CP003923">
    <property type="protein sequence ID" value="AIC96435.1"/>
    <property type="molecule type" value="Genomic_DNA"/>
</dbReference>
<evidence type="ECO:0000313" key="16">
    <source>
        <dbReference type="EMBL" id="AIC96435.1"/>
    </source>
</evidence>
<dbReference type="STRING" id="1246626.BleG1_3888"/>
<evidence type="ECO:0000256" key="10">
    <source>
        <dbReference type="ARBA" id="ARBA00022840"/>
    </source>
</evidence>
<dbReference type="GO" id="GO:0000156">
    <property type="term" value="F:phosphorelay response regulator activity"/>
    <property type="evidence" value="ECO:0007669"/>
    <property type="project" value="TreeGrafter"/>
</dbReference>
<dbReference type="GO" id="GO:0007234">
    <property type="term" value="P:osmosensory signaling via phosphorelay pathway"/>
    <property type="evidence" value="ECO:0007669"/>
    <property type="project" value="TreeGrafter"/>
</dbReference>
<evidence type="ECO:0000256" key="4">
    <source>
        <dbReference type="ARBA" id="ARBA00022475"/>
    </source>
</evidence>
<dbReference type="EC" id="2.7.13.3" evidence="3"/>
<keyword evidence="4" id="KW-1003">Cell membrane</keyword>
<dbReference type="GO" id="GO:0000155">
    <property type="term" value="F:phosphorelay sensor kinase activity"/>
    <property type="evidence" value="ECO:0007669"/>
    <property type="project" value="InterPro"/>
</dbReference>
<evidence type="ECO:0000256" key="5">
    <source>
        <dbReference type="ARBA" id="ARBA00022553"/>
    </source>
</evidence>
<dbReference type="SMART" id="SM00387">
    <property type="entry name" value="HATPase_c"/>
    <property type="match status" value="1"/>
</dbReference>
<keyword evidence="13 14" id="KW-0472">Membrane</keyword>
<dbReference type="InterPro" id="IPR003594">
    <property type="entry name" value="HATPase_dom"/>
</dbReference>
<dbReference type="PROSITE" id="PS51257">
    <property type="entry name" value="PROKAR_LIPOPROTEIN"/>
    <property type="match status" value="1"/>
</dbReference>